<proteinExistence type="predicted"/>
<comment type="caution">
    <text evidence="2">The sequence shown here is derived from an EMBL/GenBank/DDBJ whole genome shotgun (WGS) entry which is preliminary data.</text>
</comment>
<evidence type="ECO:0000313" key="3">
    <source>
        <dbReference type="Proteomes" id="UP000789396"/>
    </source>
</evidence>
<evidence type="ECO:0000313" key="2">
    <source>
        <dbReference type="EMBL" id="CAG8774765.1"/>
    </source>
</evidence>
<name>A0A9N9P135_9GLOM</name>
<accession>A0A9N9P135</accession>
<dbReference type="EMBL" id="CAJVPZ010048780">
    <property type="protein sequence ID" value="CAG8774765.1"/>
    <property type="molecule type" value="Genomic_DNA"/>
</dbReference>
<sequence length="98" mass="11141">MQAHLDNTCLSAPDNAKSSIKKKTNAPSVAKTKTSIFKNSTIPRVQRQSKTIPIINFIDHVNEEEQETLEFIKLAEELLDKVYDEVKIETNRQISKAQ</sequence>
<protein>
    <submittedName>
        <fullName evidence="2">9870_t:CDS:1</fullName>
    </submittedName>
</protein>
<dbReference type="AlphaFoldDB" id="A0A9N9P135"/>
<keyword evidence="3" id="KW-1185">Reference proteome</keyword>
<dbReference type="OrthoDB" id="2420170at2759"/>
<organism evidence="2 3">
    <name type="scientific">Racocetra fulgida</name>
    <dbReference type="NCBI Taxonomy" id="60492"/>
    <lineage>
        <taxon>Eukaryota</taxon>
        <taxon>Fungi</taxon>
        <taxon>Fungi incertae sedis</taxon>
        <taxon>Mucoromycota</taxon>
        <taxon>Glomeromycotina</taxon>
        <taxon>Glomeromycetes</taxon>
        <taxon>Diversisporales</taxon>
        <taxon>Gigasporaceae</taxon>
        <taxon>Racocetra</taxon>
    </lineage>
</organism>
<feature type="region of interest" description="Disordered" evidence="1">
    <location>
        <begin position="1"/>
        <end position="25"/>
    </location>
</feature>
<dbReference type="Proteomes" id="UP000789396">
    <property type="component" value="Unassembled WGS sequence"/>
</dbReference>
<feature type="non-terminal residue" evidence="2">
    <location>
        <position position="98"/>
    </location>
</feature>
<reference evidence="2" key="1">
    <citation type="submission" date="2021-06" db="EMBL/GenBank/DDBJ databases">
        <authorList>
            <person name="Kallberg Y."/>
            <person name="Tangrot J."/>
            <person name="Rosling A."/>
        </authorList>
    </citation>
    <scope>NUCLEOTIDE SEQUENCE</scope>
    <source>
        <strain evidence="2">IN212</strain>
    </source>
</reference>
<evidence type="ECO:0000256" key="1">
    <source>
        <dbReference type="SAM" id="MobiDB-lite"/>
    </source>
</evidence>
<gene>
    <name evidence="2" type="ORF">RFULGI_LOCUS15343</name>
</gene>